<accession>A0A3A1VG01</accession>
<keyword evidence="5 7" id="KW-0472">Membrane</keyword>
<organism evidence="10 11">
    <name type="scientific">Paenibacillus nanensis</name>
    <dbReference type="NCBI Taxonomy" id="393251"/>
    <lineage>
        <taxon>Bacteria</taxon>
        <taxon>Bacillati</taxon>
        <taxon>Bacillota</taxon>
        <taxon>Bacilli</taxon>
        <taxon>Bacillales</taxon>
        <taxon>Paenibacillaceae</taxon>
        <taxon>Paenibacillus</taxon>
    </lineage>
</organism>
<keyword evidence="3 7" id="KW-0812">Transmembrane</keyword>
<proteinExistence type="inferred from homology"/>
<dbReference type="EMBL" id="QXQA01000002">
    <property type="protein sequence ID" value="RIX59244.1"/>
    <property type="molecule type" value="Genomic_DNA"/>
</dbReference>
<feature type="transmembrane region" description="Helical" evidence="7">
    <location>
        <begin position="443"/>
        <end position="462"/>
    </location>
</feature>
<name>A0A3A1VG01_9BACL</name>
<dbReference type="OrthoDB" id="51951at2"/>
<dbReference type="Pfam" id="PF02687">
    <property type="entry name" value="FtsX"/>
    <property type="match status" value="2"/>
</dbReference>
<comment type="similarity">
    <text evidence="6">Belongs to the ABC-4 integral membrane protein family.</text>
</comment>
<feature type="transmembrane region" description="Helical" evidence="7">
    <location>
        <begin position="401"/>
        <end position="422"/>
    </location>
</feature>
<dbReference type="RefSeq" id="WP_119598076.1">
    <property type="nucleotide sequence ID" value="NZ_QXQA01000002.1"/>
</dbReference>
<evidence type="ECO:0000256" key="5">
    <source>
        <dbReference type="ARBA" id="ARBA00023136"/>
    </source>
</evidence>
<keyword evidence="4 7" id="KW-1133">Transmembrane helix</keyword>
<dbReference type="InterPro" id="IPR050250">
    <property type="entry name" value="Macrolide_Exporter_MacB"/>
</dbReference>
<feature type="transmembrane region" description="Helical" evidence="7">
    <location>
        <begin position="308"/>
        <end position="328"/>
    </location>
</feature>
<protein>
    <submittedName>
        <fullName evidence="10">ABC transporter permease</fullName>
    </submittedName>
</protein>
<evidence type="ECO:0000256" key="4">
    <source>
        <dbReference type="ARBA" id="ARBA00022989"/>
    </source>
</evidence>
<feature type="transmembrane region" description="Helical" evidence="7">
    <location>
        <begin position="349"/>
        <end position="374"/>
    </location>
</feature>
<feature type="domain" description="ABC3 transporter permease C-terminal" evidence="8">
    <location>
        <begin position="828"/>
        <end position="949"/>
    </location>
</feature>
<feature type="transmembrane region" description="Helical" evidence="7">
    <location>
        <begin position="486"/>
        <end position="509"/>
    </location>
</feature>
<reference evidence="10 11" key="1">
    <citation type="submission" date="2018-09" db="EMBL/GenBank/DDBJ databases">
        <title>Paenibacillus aracenensis nov. sp. isolated from a cave in southern Spain.</title>
        <authorList>
            <person name="Jurado V."/>
            <person name="Gutierrez-Patricio S."/>
            <person name="Gonzalez-Pimentel J.L."/>
            <person name="Miller A.Z."/>
            <person name="Laiz L."/>
            <person name="Saiz-Jimenez C."/>
        </authorList>
    </citation>
    <scope>NUCLEOTIDE SEQUENCE [LARGE SCALE GENOMIC DNA]</scope>
    <source>
        <strain evidence="10 11">DSM 22867</strain>
    </source>
</reference>
<evidence type="ECO:0000256" key="1">
    <source>
        <dbReference type="ARBA" id="ARBA00004651"/>
    </source>
</evidence>
<evidence type="ECO:0000259" key="9">
    <source>
        <dbReference type="Pfam" id="PF12704"/>
    </source>
</evidence>
<dbReference type="InterPro" id="IPR003838">
    <property type="entry name" value="ABC3_permease_C"/>
</dbReference>
<feature type="domain" description="MacB-like periplasmic core" evidence="9">
    <location>
        <begin position="550"/>
        <end position="792"/>
    </location>
</feature>
<evidence type="ECO:0000256" key="6">
    <source>
        <dbReference type="ARBA" id="ARBA00038076"/>
    </source>
</evidence>
<evidence type="ECO:0000256" key="2">
    <source>
        <dbReference type="ARBA" id="ARBA00022475"/>
    </source>
</evidence>
<keyword evidence="2" id="KW-1003">Cell membrane</keyword>
<sequence length="959" mass="106354">MALWTMILRKMANNKWLQLNLWLGLTVCVALFSSMPLYSEAILQRTLIKELQQTQLQSGVYPGFIRIATSVSSSQMDEKTIETIAKADRFAAAIPERAGLELLSFYQQRFTHKMKVYGADANEQEKQYQKTAGSFQSLSDMEKRVKLIEGRMPADRQDGIFEALVTQKFLFATKRGLGEELVLESPESDRSTFRVIPVGIIETNAAADPYLPYLTTEREDSLLIPFEQFEREFVKGGKARLTDLEWRFALNYEQLTVEKVEKFSQAGADIKRYFRGRLGVAEVNMPAIETVASYQGKQEKLDLMMVSLYAPVMLMLAFYLYMTANLIIERQKTEISVLRSRGASRLQIMTAYVIESTMLGAAALAAGPFLGVWFTGALGASNGFLAFVQRSALDVSLSSNAYKIAAAAVGGAILLILIPAFLATRVTIVGHKQQMARLGKAPFWHKAGVDLILVGFSLYLLYNFNRRQEDVKRLALDADALQLDPMLFLMPAIFALGGGLLVLRVYPWLIRLVYWAGRRWWPPALYSSLIQISRSSGQYLTIKVFLIMTVATGLFSANAARTINDNMDSKIRYAIGADIAIATKWESDAPPPLSTESMPQMGTAAGSLTEPRRVQYTEPPFEAFESLEGVEAVAKVFRKPDARFSAGASGTSGKTELIGIDTMAFGNAAWMKGGLLEYPINSYLNLIAPEPKAVLISRSLADKAKLKPGDPIRLNWDGLDQAQFTVFGIIDYWPSWNPLPSVAGNEEGKAAPPHLVVGHLGTIQNRLAVEPYEVWLKLKAGASSQMVYDQLAERKVPVTSLRDATQELIRSVNDPFRMAVNGVMTLGFVISMLICFFGFLLFWLLTLAGRSLQYGVLRAMGLPFRQIIGMLVSEQLLTSGAAVLIGVVIGNTTSELFVPLFEMSFATADQVPPFEITYHQSDYLRLYGIVGTMLASGLLVLAYRLSRTRIAQALRLGEE</sequence>
<evidence type="ECO:0000259" key="8">
    <source>
        <dbReference type="Pfam" id="PF02687"/>
    </source>
</evidence>
<feature type="transmembrane region" description="Helical" evidence="7">
    <location>
        <begin position="823"/>
        <end position="846"/>
    </location>
</feature>
<evidence type="ECO:0000313" key="11">
    <source>
        <dbReference type="Proteomes" id="UP000266482"/>
    </source>
</evidence>
<comment type="subcellular location">
    <subcellularLocation>
        <location evidence="1">Cell membrane</location>
        <topology evidence="1">Multi-pass membrane protein</topology>
    </subcellularLocation>
</comment>
<evidence type="ECO:0000313" key="10">
    <source>
        <dbReference type="EMBL" id="RIX59244.1"/>
    </source>
</evidence>
<dbReference type="AlphaFoldDB" id="A0A3A1VG01"/>
<dbReference type="GO" id="GO:0005886">
    <property type="term" value="C:plasma membrane"/>
    <property type="evidence" value="ECO:0007669"/>
    <property type="project" value="UniProtKB-SubCell"/>
</dbReference>
<dbReference type="PANTHER" id="PTHR30572:SF4">
    <property type="entry name" value="ABC TRANSPORTER PERMEASE YTRF"/>
    <property type="match status" value="1"/>
</dbReference>
<feature type="transmembrane region" description="Helical" evidence="7">
    <location>
        <begin position="867"/>
        <end position="889"/>
    </location>
</feature>
<dbReference type="PANTHER" id="PTHR30572">
    <property type="entry name" value="MEMBRANE COMPONENT OF TRANSPORTER-RELATED"/>
    <property type="match status" value="1"/>
</dbReference>
<dbReference type="Proteomes" id="UP000266482">
    <property type="component" value="Unassembled WGS sequence"/>
</dbReference>
<gene>
    <name evidence="10" type="ORF">D3P08_03560</name>
</gene>
<feature type="transmembrane region" description="Helical" evidence="7">
    <location>
        <begin position="926"/>
        <end position="945"/>
    </location>
</feature>
<keyword evidence="11" id="KW-1185">Reference proteome</keyword>
<evidence type="ECO:0000256" key="7">
    <source>
        <dbReference type="SAM" id="Phobius"/>
    </source>
</evidence>
<dbReference type="Pfam" id="PF12704">
    <property type="entry name" value="MacB_PCD"/>
    <property type="match status" value="1"/>
</dbReference>
<feature type="domain" description="ABC3 transporter permease C-terminal" evidence="8">
    <location>
        <begin position="312"/>
        <end position="425"/>
    </location>
</feature>
<evidence type="ECO:0000256" key="3">
    <source>
        <dbReference type="ARBA" id="ARBA00022692"/>
    </source>
</evidence>
<dbReference type="GO" id="GO:0022857">
    <property type="term" value="F:transmembrane transporter activity"/>
    <property type="evidence" value="ECO:0007669"/>
    <property type="project" value="TreeGrafter"/>
</dbReference>
<dbReference type="InterPro" id="IPR025857">
    <property type="entry name" value="MacB_PCD"/>
</dbReference>
<comment type="caution">
    <text evidence="10">The sequence shown here is derived from an EMBL/GenBank/DDBJ whole genome shotgun (WGS) entry which is preliminary data.</text>
</comment>